<dbReference type="CDD" id="cd21678">
    <property type="entry name" value="SMP_TCB"/>
    <property type="match status" value="1"/>
</dbReference>
<dbReference type="PANTHER" id="PTHR46980">
    <property type="entry name" value="TRICALBIN-1-RELATED"/>
    <property type="match status" value="1"/>
</dbReference>
<feature type="domain" description="C2" evidence="13">
    <location>
        <begin position="588"/>
        <end position="708"/>
    </location>
</feature>
<dbReference type="Gene3D" id="2.60.40.150">
    <property type="entry name" value="C2 domain"/>
    <property type="match status" value="4"/>
</dbReference>
<keyword evidence="8" id="KW-0445">Lipid transport</keyword>
<feature type="transmembrane region" description="Helical" evidence="12">
    <location>
        <begin position="195"/>
        <end position="218"/>
    </location>
</feature>
<evidence type="ECO:0000256" key="6">
    <source>
        <dbReference type="ARBA" id="ARBA00022824"/>
    </source>
</evidence>
<feature type="compositionally biased region" description="Basic and acidic residues" evidence="11">
    <location>
        <begin position="1503"/>
        <end position="1514"/>
    </location>
</feature>
<dbReference type="OrthoDB" id="1029639at2759"/>
<evidence type="ECO:0000256" key="9">
    <source>
        <dbReference type="ARBA" id="ARBA00023121"/>
    </source>
</evidence>
<keyword evidence="4 12" id="KW-0812">Transmembrane</keyword>
<dbReference type="GO" id="GO:0008289">
    <property type="term" value="F:lipid binding"/>
    <property type="evidence" value="ECO:0007669"/>
    <property type="project" value="UniProtKB-KW"/>
</dbReference>
<keyword evidence="7 12" id="KW-1133">Transmembrane helix</keyword>
<dbReference type="Pfam" id="PF25669">
    <property type="entry name" value="SMP_MUG190-like"/>
    <property type="match status" value="2"/>
</dbReference>
<evidence type="ECO:0000259" key="13">
    <source>
        <dbReference type="PROSITE" id="PS50004"/>
    </source>
</evidence>
<evidence type="ECO:0000313" key="15">
    <source>
        <dbReference type="EMBL" id="KAG9238347.1"/>
    </source>
</evidence>
<keyword evidence="10 12" id="KW-0472">Membrane</keyword>
<dbReference type="SUPFAM" id="SSF49562">
    <property type="entry name" value="C2 domain (Calcium/lipid-binding domain, CaLB)"/>
    <property type="match status" value="5"/>
</dbReference>
<keyword evidence="3" id="KW-0597">Phosphoprotein</keyword>
<feature type="compositionally biased region" description="Low complexity" evidence="11">
    <location>
        <begin position="1323"/>
        <end position="1342"/>
    </location>
</feature>
<evidence type="ECO:0000256" key="8">
    <source>
        <dbReference type="ARBA" id="ARBA00023055"/>
    </source>
</evidence>
<keyword evidence="6" id="KW-0256">Endoplasmic reticulum</keyword>
<organism evidence="15 16">
    <name type="scientific">Amylocarpus encephaloides</name>
    <dbReference type="NCBI Taxonomy" id="45428"/>
    <lineage>
        <taxon>Eukaryota</taxon>
        <taxon>Fungi</taxon>
        <taxon>Dikarya</taxon>
        <taxon>Ascomycota</taxon>
        <taxon>Pezizomycotina</taxon>
        <taxon>Leotiomycetes</taxon>
        <taxon>Helotiales</taxon>
        <taxon>Helotiales incertae sedis</taxon>
        <taxon>Amylocarpus</taxon>
    </lineage>
</organism>
<evidence type="ECO:0000259" key="14">
    <source>
        <dbReference type="PROSITE" id="PS51847"/>
    </source>
</evidence>
<name>A0A9P8C9E0_9HELO</name>
<dbReference type="GO" id="GO:0006869">
    <property type="term" value="P:lipid transport"/>
    <property type="evidence" value="ECO:0007669"/>
    <property type="project" value="UniProtKB-KW"/>
</dbReference>
<feature type="region of interest" description="Disordered" evidence="11">
    <location>
        <begin position="1485"/>
        <end position="1521"/>
    </location>
</feature>
<sequence>MSSMNSSAAELKAQGVMEAARDPDSSVTADDAQQKIVAESKKAGVAAFTFDPDATPEQKAAQARARVPVGFHHEHKSKATAIPTDIDDGGPGAYDLPPPSTAGAIAPPKAQKDTNGKPLTNGVNGTLERDDYERWVERTGWAPRFGNGSIGESTADAETSFADHQTWVEGKLDDKFFGDWYHNTAVIVFACLSSWFVAILGGGLAWVFLIMAVCGTYYRTSLRRVRRNFRDDVNRELAKHKLETDTESLEWINSFLVKFWPIFQPVLAETVINSVDQVLSTSTPAFLDSLRMKTFTLGSKPPRMEHVKTYPKAEDDIVLMDWKFSFTPNDHADMTSRQIRNKVNPKVVLEIRIGKAMISKGLDVIVEDMAFSGLMRVKMKLQIPFPHVEKIEICFLEKPTIDYVCKPLGGETLGFDINFIPGLESFILDQIHANIGPIMYAPNVFPIEVAKMLSGSAVDQAIGVLAVTLHGAQGLKNPDKFAGTPDPYTILSFNNGAPLAQTKTIKESANPRWNETKYAIVTSFNDVLTMQIFDYNDIRRDKELGVTNFPLERVQEVTEYENEQLEVIANGKARGILSTDIRFFPVLEGRELADGKEPPPESNTGIARFTVEQAKDLDGTKSLIGQLNPYAVLLLNNKEIHQTRKLKRTNNPIWDNGSKEVLITDRKTAKFGLVIKDDRDLSSDPILGTYQIKLNDMLTLMEKGQEWYNLAGAKTGRTKLMVQWKPVALSGVGTGTGGYVTPIGVMRLYFKNARDLRNLETLGKSDPYVRVLLSGIEKGRTVTFQNNLNPDFDEVIYVPVHSVREKLTLEVMDRENIGSDRSLGMLEVSAADYIEQAETGEYLVHDSKTPQAGVLRIHGKGSPKGTLNHTISFYPLLNIADPEDEEEEEEKVEEIKKISSERGRISVDTGLTLSADTQESTPTTPITPISNGSVKDSRVDSPLTKALEEGEKEQVETKEEEKTLPKIRLTPEELLKYESGLIIFKIIDVDLAYKDVRVEVVMDDMAFPSYQSSTIRSRIMKVDEIGDCFVRELDFSKITLRLRDKDTKKDENKKEHTIAKLSGNTVDTLKQCLNNPTILKMKDDEGRTSSIKVSLKYIPVKMTLDPSESINNMGKLRVDVLDGSDLPSADRNGYSDPYCKFELNGKDVFKTKVQKKTLHPAWNEFFEVDITSRTAAKFICNVYDWDFGEKADFLGAAEINLDLLDPFTAQEYNLSLDGKSGSIRLRLLFRSDYVTRSRQGSSTFSGTFATPGKIVTGVAGAPIKGVGFAAHGVGKGASFIRHGFSRKKKEEEDTNGAGAAAMESEDTAFASSGNFGGPRRAGALPTPSDATSPSTPPGSALGVPGHNRSKSFGQNSVHSTMYGTPSAASTGTANFTIISATGYPPSSNVMVYMKQLGAKTKVVHKTDHIKSASGTVTFNERKESFKCACSADTQFQVQVKGHNTFGSDDDLGEGLFFVDESGLGQEKQVKAGSGNVIIKSNFVLTSEDGSDSPKGGFRRSLLSKKDNGNGRNSREITPTPS</sequence>
<dbReference type="CDD" id="cd04044">
    <property type="entry name" value="C2A_Tricalbin-like"/>
    <property type="match status" value="1"/>
</dbReference>
<dbReference type="InterPro" id="IPR031468">
    <property type="entry name" value="SMP_LBD"/>
</dbReference>
<evidence type="ECO:0000256" key="3">
    <source>
        <dbReference type="ARBA" id="ARBA00022553"/>
    </source>
</evidence>
<dbReference type="InterPro" id="IPR052455">
    <property type="entry name" value="Tricalbin_domain"/>
</dbReference>
<dbReference type="CDD" id="cd04052">
    <property type="entry name" value="C2B_Tricalbin-like"/>
    <property type="match status" value="1"/>
</dbReference>
<dbReference type="SMART" id="SM00239">
    <property type="entry name" value="C2"/>
    <property type="match status" value="5"/>
</dbReference>
<dbReference type="CDD" id="cd04040">
    <property type="entry name" value="C2D_Tricalbin-like"/>
    <property type="match status" value="1"/>
</dbReference>
<dbReference type="PIRSF" id="PIRSF037232">
    <property type="entry name" value="Tricalbin"/>
    <property type="match status" value="1"/>
</dbReference>
<dbReference type="CDD" id="cd04045">
    <property type="entry name" value="C2C_Tricalbin-like"/>
    <property type="match status" value="1"/>
</dbReference>
<dbReference type="InterPro" id="IPR056910">
    <property type="entry name" value="TCB1-3_C2"/>
</dbReference>
<evidence type="ECO:0000256" key="5">
    <source>
        <dbReference type="ARBA" id="ARBA00022737"/>
    </source>
</evidence>
<evidence type="ECO:0000256" key="11">
    <source>
        <dbReference type="SAM" id="MobiDB-lite"/>
    </source>
</evidence>
<comment type="subcellular location">
    <subcellularLocation>
        <location evidence="1">Endoplasmic reticulum membrane</location>
    </subcellularLocation>
</comment>
<reference evidence="15" key="1">
    <citation type="journal article" date="2021" name="IMA Fungus">
        <title>Genomic characterization of three marine fungi, including Emericellopsis atlantica sp. nov. with signatures of a generalist lifestyle and marine biomass degradation.</title>
        <authorList>
            <person name="Hagestad O.C."/>
            <person name="Hou L."/>
            <person name="Andersen J.H."/>
            <person name="Hansen E.H."/>
            <person name="Altermark B."/>
            <person name="Li C."/>
            <person name="Kuhnert E."/>
            <person name="Cox R.J."/>
            <person name="Crous P.W."/>
            <person name="Spatafora J.W."/>
            <person name="Lail K."/>
            <person name="Amirebrahimi M."/>
            <person name="Lipzen A."/>
            <person name="Pangilinan J."/>
            <person name="Andreopoulos W."/>
            <person name="Hayes R.D."/>
            <person name="Ng V."/>
            <person name="Grigoriev I.V."/>
            <person name="Jackson S.A."/>
            <person name="Sutton T.D.S."/>
            <person name="Dobson A.D.W."/>
            <person name="Rama T."/>
        </authorList>
    </citation>
    <scope>NUCLEOTIDE SEQUENCE</scope>
    <source>
        <strain evidence="15">TRa018bII</strain>
    </source>
</reference>
<dbReference type="InterPro" id="IPR037762">
    <property type="entry name" value="C2C_Tricalbin"/>
</dbReference>
<dbReference type="InterPro" id="IPR037756">
    <property type="entry name" value="C2D_Tricalbin"/>
</dbReference>
<feature type="region of interest" description="Disordered" evidence="11">
    <location>
        <begin position="1284"/>
        <end position="1358"/>
    </location>
</feature>
<dbReference type="GO" id="GO:0071944">
    <property type="term" value="C:cell periphery"/>
    <property type="evidence" value="ECO:0007669"/>
    <property type="project" value="UniProtKB-ARBA"/>
</dbReference>
<feature type="domain" description="SMP-LTD" evidence="14">
    <location>
        <begin position="245"/>
        <end position="450"/>
    </location>
</feature>
<protein>
    <submittedName>
        <fullName evidence="15">C2 domain-containing protein</fullName>
    </submittedName>
</protein>
<keyword evidence="9" id="KW-0446">Lipid-binding</keyword>
<keyword evidence="5" id="KW-0677">Repeat</keyword>
<dbReference type="PANTHER" id="PTHR46980:SF2">
    <property type="entry name" value="TRICALBIN-1-RELATED"/>
    <property type="match status" value="1"/>
</dbReference>
<accession>A0A9P8C9E0</accession>
<evidence type="ECO:0000256" key="4">
    <source>
        <dbReference type="ARBA" id="ARBA00022692"/>
    </source>
</evidence>
<dbReference type="Pfam" id="PF24920">
    <property type="entry name" value="C2_TCB1"/>
    <property type="match status" value="1"/>
</dbReference>
<feature type="domain" description="C2" evidence="13">
    <location>
        <begin position="445"/>
        <end position="564"/>
    </location>
</feature>
<dbReference type="InterPro" id="IPR035892">
    <property type="entry name" value="C2_domain_sf"/>
</dbReference>
<dbReference type="Proteomes" id="UP000824998">
    <property type="component" value="Unassembled WGS sequence"/>
</dbReference>
<dbReference type="InterPro" id="IPR000008">
    <property type="entry name" value="C2_dom"/>
</dbReference>
<dbReference type="PROSITE" id="PS51847">
    <property type="entry name" value="SMP"/>
    <property type="match status" value="1"/>
</dbReference>
<evidence type="ECO:0000256" key="2">
    <source>
        <dbReference type="ARBA" id="ARBA00022448"/>
    </source>
</evidence>
<dbReference type="InterPro" id="IPR037765">
    <property type="entry name" value="C2B_Tricalbin"/>
</dbReference>
<evidence type="ECO:0000256" key="7">
    <source>
        <dbReference type="ARBA" id="ARBA00022989"/>
    </source>
</evidence>
<dbReference type="EMBL" id="MU251371">
    <property type="protein sequence ID" value="KAG9238347.1"/>
    <property type="molecule type" value="Genomic_DNA"/>
</dbReference>
<dbReference type="GO" id="GO:0005789">
    <property type="term" value="C:endoplasmic reticulum membrane"/>
    <property type="evidence" value="ECO:0007669"/>
    <property type="project" value="UniProtKB-SubCell"/>
</dbReference>
<evidence type="ECO:0000256" key="10">
    <source>
        <dbReference type="ARBA" id="ARBA00023136"/>
    </source>
</evidence>
<dbReference type="PROSITE" id="PS50004">
    <property type="entry name" value="C2"/>
    <property type="match status" value="4"/>
</dbReference>
<gene>
    <name evidence="15" type="ORF">BJ875DRAFT_56862</name>
</gene>
<feature type="compositionally biased region" description="Basic and acidic residues" evidence="11">
    <location>
        <begin position="946"/>
        <end position="959"/>
    </location>
</feature>
<keyword evidence="2" id="KW-0813">Transport</keyword>
<dbReference type="Pfam" id="PF00168">
    <property type="entry name" value="C2"/>
    <property type="match status" value="5"/>
</dbReference>
<feature type="domain" description="C2" evidence="13">
    <location>
        <begin position="1096"/>
        <end position="1216"/>
    </location>
</feature>
<dbReference type="InterPro" id="IPR037761">
    <property type="entry name" value="C2A_Tricalbin"/>
</dbReference>
<proteinExistence type="predicted"/>
<feature type="domain" description="C2" evidence="13">
    <location>
        <begin position="726"/>
        <end position="843"/>
    </location>
</feature>
<evidence type="ECO:0000256" key="12">
    <source>
        <dbReference type="SAM" id="Phobius"/>
    </source>
</evidence>
<evidence type="ECO:0000256" key="1">
    <source>
        <dbReference type="ARBA" id="ARBA00004586"/>
    </source>
</evidence>
<comment type="caution">
    <text evidence="15">The sequence shown here is derived from an EMBL/GenBank/DDBJ whole genome shotgun (WGS) entry which is preliminary data.</text>
</comment>
<feature type="region of interest" description="Disordered" evidence="11">
    <location>
        <begin position="913"/>
        <end position="959"/>
    </location>
</feature>
<evidence type="ECO:0000313" key="16">
    <source>
        <dbReference type="Proteomes" id="UP000824998"/>
    </source>
</evidence>
<dbReference type="GO" id="GO:0061817">
    <property type="term" value="P:endoplasmic reticulum-plasma membrane tethering"/>
    <property type="evidence" value="ECO:0007669"/>
    <property type="project" value="InterPro"/>
</dbReference>
<keyword evidence="16" id="KW-1185">Reference proteome</keyword>
<dbReference type="InterPro" id="IPR017147">
    <property type="entry name" value="Tricalbin"/>
</dbReference>
<feature type="region of interest" description="Disordered" evidence="11">
    <location>
        <begin position="1"/>
        <end position="31"/>
    </location>
</feature>